<name>A0A9E7GDW4_9LILI</name>
<keyword evidence="2" id="KW-1185">Reference proteome</keyword>
<proteinExistence type="predicted"/>
<accession>A0A9E7GDW4</accession>
<protein>
    <submittedName>
        <fullName evidence="1">Uncharacterized protein</fullName>
    </submittedName>
</protein>
<sequence>MAKLPDAFIPESKHGEANGSFQGLQAAESGRMRQWSYDWVGVATIHLNLQMVLKFHPLLLFQESKATSQAPTTIKQAARAALESLYRAHNVPAPEYLPVSRSWERWDCFSPYLSSSSSSSSQKHLL</sequence>
<gene>
    <name evidence="1" type="ORF">MUK42_36872</name>
</gene>
<dbReference type="Proteomes" id="UP001055439">
    <property type="component" value="Chromosome 6"/>
</dbReference>
<dbReference type="EMBL" id="CP097508">
    <property type="protein sequence ID" value="URE10437.1"/>
    <property type="molecule type" value="Genomic_DNA"/>
</dbReference>
<dbReference type="AlphaFoldDB" id="A0A9E7GDW4"/>
<organism evidence="1 2">
    <name type="scientific">Musa troglodytarum</name>
    <name type="common">fe'i banana</name>
    <dbReference type="NCBI Taxonomy" id="320322"/>
    <lineage>
        <taxon>Eukaryota</taxon>
        <taxon>Viridiplantae</taxon>
        <taxon>Streptophyta</taxon>
        <taxon>Embryophyta</taxon>
        <taxon>Tracheophyta</taxon>
        <taxon>Spermatophyta</taxon>
        <taxon>Magnoliopsida</taxon>
        <taxon>Liliopsida</taxon>
        <taxon>Zingiberales</taxon>
        <taxon>Musaceae</taxon>
        <taxon>Musa</taxon>
    </lineage>
</organism>
<evidence type="ECO:0000313" key="2">
    <source>
        <dbReference type="Proteomes" id="UP001055439"/>
    </source>
</evidence>
<evidence type="ECO:0000313" key="1">
    <source>
        <dbReference type="EMBL" id="URE10437.1"/>
    </source>
</evidence>
<reference evidence="1" key="1">
    <citation type="submission" date="2022-05" db="EMBL/GenBank/DDBJ databases">
        <title>The Musa troglodytarum L. genome provides insights into the mechanism of non-climacteric behaviour and enrichment of carotenoids.</title>
        <authorList>
            <person name="Wang J."/>
        </authorList>
    </citation>
    <scope>NUCLEOTIDE SEQUENCE</scope>
    <source>
        <tissue evidence="1">Leaf</tissue>
    </source>
</reference>